<dbReference type="PANTHER" id="PTHR30050:SF4">
    <property type="entry name" value="ATP-BINDING PROTEIN RV3427C IN INSERTION SEQUENCE-RELATED"/>
    <property type="match status" value="1"/>
</dbReference>
<evidence type="ECO:0000259" key="5">
    <source>
        <dbReference type="SMART" id="SM00382"/>
    </source>
</evidence>
<dbReference type="GO" id="GO:0006260">
    <property type="term" value="P:DNA replication"/>
    <property type="evidence" value="ECO:0007669"/>
    <property type="project" value="TreeGrafter"/>
</dbReference>
<dbReference type="EMBL" id="FOHV01000031">
    <property type="protein sequence ID" value="SET49099.1"/>
    <property type="molecule type" value="Genomic_DNA"/>
</dbReference>
<evidence type="ECO:0000256" key="2">
    <source>
        <dbReference type="ARBA" id="ARBA00022741"/>
    </source>
</evidence>
<keyword evidence="3" id="KW-0067">ATP-binding</keyword>
<reference evidence="7" key="1">
    <citation type="submission" date="2016-10" db="EMBL/GenBank/DDBJ databases">
        <authorList>
            <person name="Varghese N."/>
            <person name="Submissions S."/>
        </authorList>
    </citation>
    <scope>NUCLEOTIDE SEQUENCE [LARGE SCALE GENOMIC DNA]</scope>
    <source>
        <strain evidence="7">DSM 18579</strain>
    </source>
</reference>
<dbReference type="RefSeq" id="WP_093321768.1">
    <property type="nucleotide sequence ID" value="NZ_FOHV01000031.1"/>
</dbReference>
<accession>A0A1I0EU77</accession>
<name>A0A1I0EU77_9GAMM</name>
<gene>
    <name evidence="6" type="ORF">SAMN02583745_02530</name>
</gene>
<dbReference type="InterPro" id="IPR003593">
    <property type="entry name" value="AAA+_ATPase"/>
</dbReference>
<comment type="similarity">
    <text evidence="1">Belongs to the IS21/IS1162 putative ATP-binding protein family.</text>
</comment>
<dbReference type="InterPro" id="IPR028350">
    <property type="entry name" value="DNAC/IstB-like"/>
</dbReference>
<evidence type="ECO:0000313" key="7">
    <source>
        <dbReference type="Proteomes" id="UP000242642"/>
    </source>
</evidence>
<organism evidence="6 7">
    <name type="scientific">Thorsellia anophelis DSM 18579</name>
    <dbReference type="NCBI Taxonomy" id="1123402"/>
    <lineage>
        <taxon>Bacteria</taxon>
        <taxon>Pseudomonadati</taxon>
        <taxon>Pseudomonadota</taxon>
        <taxon>Gammaproteobacteria</taxon>
        <taxon>Enterobacterales</taxon>
        <taxon>Thorselliaceae</taxon>
        <taxon>Thorsellia</taxon>
    </lineage>
</organism>
<protein>
    <submittedName>
        <fullName evidence="6">IstB transposition helper protein</fullName>
    </submittedName>
</protein>
<evidence type="ECO:0000256" key="1">
    <source>
        <dbReference type="ARBA" id="ARBA00008059"/>
    </source>
</evidence>
<dbReference type="InterPro" id="IPR002611">
    <property type="entry name" value="IstB_ATP-bd"/>
</dbReference>
<sequence>MNTKDTNEPHNTKGTKDNKDNKINKANDKNELTAEVKMGFTPVTTEQWNNIEEKLTKLGWQGLLRKSEHFKSHPEEAHWLNTLCQYELEEKQHKSYARRLKASKLKCSKPLSEFDWAWPTDCNTERIKGLLSLDFIRAHENAIFMGPTGIGKTMLASNLGDLALSAGMTVYFTTAAKLLNEIEMITNNGKLRLKLNRLAKYDLLIIDELGYKKFSNRHADILYEIIESRHKQKSTVITTNLLLSEWYSLFDNNTTVIPLIDRLIEKCYIVKIEAKSYRYKQAMESSES</sequence>
<evidence type="ECO:0000313" key="6">
    <source>
        <dbReference type="EMBL" id="SET49099.1"/>
    </source>
</evidence>
<evidence type="ECO:0000256" key="3">
    <source>
        <dbReference type="ARBA" id="ARBA00022840"/>
    </source>
</evidence>
<dbReference type="GO" id="GO:0005524">
    <property type="term" value="F:ATP binding"/>
    <property type="evidence" value="ECO:0007669"/>
    <property type="project" value="UniProtKB-KW"/>
</dbReference>
<dbReference type="Proteomes" id="UP000242642">
    <property type="component" value="Unassembled WGS sequence"/>
</dbReference>
<feature type="region of interest" description="Disordered" evidence="4">
    <location>
        <begin position="1"/>
        <end position="30"/>
    </location>
</feature>
<proteinExistence type="inferred from homology"/>
<dbReference type="Pfam" id="PF01695">
    <property type="entry name" value="IstB_IS21"/>
    <property type="match status" value="1"/>
</dbReference>
<dbReference type="STRING" id="1123402.SAMN02583745_02530"/>
<dbReference type="InterPro" id="IPR047661">
    <property type="entry name" value="IstB"/>
</dbReference>
<dbReference type="PANTHER" id="PTHR30050">
    <property type="entry name" value="CHROMOSOMAL REPLICATION INITIATOR PROTEIN DNAA"/>
    <property type="match status" value="1"/>
</dbReference>
<keyword evidence="2" id="KW-0547">Nucleotide-binding</keyword>
<dbReference type="PIRSF" id="PIRSF003073">
    <property type="entry name" value="DNAC_TnpB_IstB"/>
    <property type="match status" value="1"/>
</dbReference>
<dbReference type="Gene3D" id="3.40.50.300">
    <property type="entry name" value="P-loop containing nucleotide triphosphate hydrolases"/>
    <property type="match status" value="1"/>
</dbReference>
<keyword evidence="7" id="KW-1185">Reference proteome</keyword>
<dbReference type="SMART" id="SM00382">
    <property type="entry name" value="AAA"/>
    <property type="match status" value="1"/>
</dbReference>
<dbReference type="InterPro" id="IPR027417">
    <property type="entry name" value="P-loop_NTPase"/>
</dbReference>
<dbReference type="AlphaFoldDB" id="A0A1I0EU77"/>
<dbReference type="SUPFAM" id="SSF52540">
    <property type="entry name" value="P-loop containing nucleoside triphosphate hydrolases"/>
    <property type="match status" value="1"/>
</dbReference>
<evidence type="ECO:0000256" key="4">
    <source>
        <dbReference type="SAM" id="MobiDB-lite"/>
    </source>
</evidence>
<dbReference type="OrthoDB" id="9773429at2"/>
<feature type="domain" description="AAA+ ATPase" evidence="5">
    <location>
        <begin position="138"/>
        <end position="273"/>
    </location>
</feature>
<dbReference type="NCBIfam" id="NF038214">
    <property type="entry name" value="IS21_help_AAA"/>
    <property type="match status" value="1"/>
</dbReference>
<dbReference type="CDD" id="cd00009">
    <property type="entry name" value="AAA"/>
    <property type="match status" value="1"/>
</dbReference>